<feature type="compositionally biased region" description="Basic and acidic residues" evidence="1">
    <location>
        <begin position="129"/>
        <end position="140"/>
    </location>
</feature>
<evidence type="ECO:0000256" key="1">
    <source>
        <dbReference type="SAM" id="MobiDB-lite"/>
    </source>
</evidence>
<dbReference type="OrthoDB" id="674948at2759"/>
<dbReference type="Proteomes" id="UP000188320">
    <property type="component" value="Unassembled WGS sequence"/>
</dbReference>
<dbReference type="EMBL" id="LSSK01000735">
    <property type="protein sequence ID" value="OMH82117.1"/>
    <property type="molecule type" value="Genomic_DNA"/>
</dbReference>
<accession>A0A1R1PME3</accession>
<dbReference type="PANTHER" id="PTHR40129:SF2">
    <property type="entry name" value="KETOPANTOATE REDUCTASE N-TERMINAL DOMAIN-CONTAINING PROTEIN"/>
    <property type="match status" value="1"/>
</dbReference>
<comment type="caution">
    <text evidence="2">The sequence shown here is derived from an EMBL/GenBank/DDBJ whole genome shotgun (WGS) entry which is preliminary data.</text>
</comment>
<evidence type="ECO:0000313" key="2">
    <source>
        <dbReference type="EMBL" id="OMH82117.1"/>
    </source>
</evidence>
<organism evidence="2 3">
    <name type="scientific">Zancudomyces culisetae</name>
    <name type="common">Gut fungus</name>
    <name type="synonym">Smittium culisetae</name>
    <dbReference type="NCBI Taxonomy" id="1213189"/>
    <lineage>
        <taxon>Eukaryota</taxon>
        <taxon>Fungi</taxon>
        <taxon>Fungi incertae sedis</taxon>
        <taxon>Zoopagomycota</taxon>
        <taxon>Kickxellomycotina</taxon>
        <taxon>Harpellomycetes</taxon>
        <taxon>Harpellales</taxon>
        <taxon>Legeriomycetaceae</taxon>
        <taxon>Zancudomyces</taxon>
    </lineage>
</organism>
<evidence type="ECO:0000313" key="3">
    <source>
        <dbReference type="Proteomes" id="UP000188320"/>
    </source>
</evidence>
<name>A0A1R1PME3_ZANCU</name>
<gene>
    <name evidence="2" type="ORF">AX774_g4414</name>
</gene>
<dbReference type="AlphaFoldDB" id="A0A1R1PME3"/>
<reference evidence="3" key="1">
    <citation type="submission" date="2017-01" db="EMBL/GenBank/DDBJ databases">
        <authorList>
            <person name="Wang Y."/>
            <person name="White M."/>
            <person name="Kvist S."/>
            <person name="Moncalvo J.-M."/>
        </authorList>
    </citation>
    <scope>NUCLEOTIDE SEQUENCE [LARGE SCALE GENOMIC DNA]</scope>
    <source>
        <strain evidence="3">COL-18-3</strain>
    </source>
</reference>
<protein>
    <submittedName>
        <fullName evidence="2">Uncharacterized protein</fullName>
    </submittedName>
</protein>
<feature type="region of interest" description="Disordered" evidence="1">
    <location>
        <begin position="117"/>
        <end position="149"/>
    </location>
</feature>
<proteinExistence type="predicted"/>
<dbReference type="Gene3D" id="3.40.50.720">
    <property type="entry name" value="NAD(P)-binding Rossmann-like Domain"/>
    <property type="match status" value="1"/>
</dbReference>
<keyword evidence="3" id="KW-1185">Reference proteome</keyword>
<sequence>MGFSDLVSMLILGRGFVGSYVVNECIKKQITHLATTSNGREGTLKFLLPGEDDSIEQFEDAIRPLPNADSILITFPIKGKKVLDRLINSYEKTHEAFTRDIKVNWILLGTTSVFTKIPSDRTTPPDPTKLPERQEAENRLISHHKGTVV</sequence>
<dbReference type="PANTHER" id="PTHR40129">
    <property type="entry name" value="KETOPANTOATE REDUCTASE N-TERMINAL DOMAIN-CONTAINING PROTEIN"/>
    <property type="match status" value="1"/>
</dbReference>